<comment type="caution">
    <text evidence="1">The sequence shown here is derived from an EMBL/GenBank/DDBJ whole genome shotgun (WGS) entry which is preliminary data.</text>
</comment>
<proteinExistence type="predicted"/>
<organism evidence="1">
    <name type="scientific">Salmonella infantis</name>
    <dbReference type="NCBI Taxonomy" id="595"/>
    <lineage>
        <taxon>Bacteria</taxon>
        <taxon>Pseudomonadati</taxon>
        <taxon>Pseudomonadota</taxon>
        <taxon>Gammaproteobacteria</taxon>
        <taxon>Enterobacterales</taxon>
        <taxon>Enterobacteriaceae</taxon>
        <taxon>Salmonella</taxon>
    </lineage>
</organism>
<protein>
    <submittedName>
        <fullName evidence="1">Uncharacterized protein</fullName>
    </submittedName>
</protein>
<reference evidence="1" key="1">
    <citation type="submission" date="2019-06" db="EMBL/GenBank/DDBJ databases">
        <authorList>
            <consortium name="GenomeTrakr network: Whole genome sequencing for foodborne pathogen traceback"/>
        </authorList>
    </citation>
    <scope>NUCLEOTIDE SEQUENCE</scope>
    <source>
        <strain evidence="1">FSIS11918391</strain>
    </source>
</reference>
<name>A0A638J6U3_SALIN</name>
<sequence>MMEKLRYAKLLNPKGNEADGYSVNNDFEKVYLKYEAQGLFSQVDAMMDDWIDNRVQTKEAHIFKDIKKHSLIKK</sequence>
<gene>
    <name evidence="1" type="ORF">E1C47_13470</name>
</gene>
<evidence type="ECO:0000313" key="1">
    <source>
        <dbReference type="EMBL" id="EBM8145138.1"/>
    </source>
</evidence>
<dbReference type="EMBL" id="AAGDUS010000006">
    <property type="protein sequence ID" value="EBM8145138.1"/>
    <property type="molecule type" value="Genomic_DNA"/>
</dbReference>
<accession>A0A638J6U3</accession>
<dbReference type="AlphaFoldDB" id="A0A638J6U3"/>